<reference evidence="2" key="1">
    <citation type="submission" date="2018-05" db="EMBL/GenBank/DDBJ databases">
        <authorList>
            <person name="Lanie J.A."/>
            <person name="Ng W.-L."/>
            <person name="Kazmierczak K.M."/>
            <person name="Andrzejewski T.M."/>
            <person name="Davidsen T.M."/>
            <person name="Wayne K.J."/>
            <person name="Tettelin H."/>
            <person name="Glass J.I."/>
            <person name="Rusch D."/>
            <person name="Podicherti R."/>
            <person name="Tsui H.-C.T."/>
            <person name="Winkler M.E."/>
        </authorList>
    </citation>
    <scope>NUCLEOTIDE SEQUENCE</scope>
</reference>
<gene>
    <name evidence="2" type="ORF">METZ01_LOCUS465379</name>
</gene>
<evidence type="ECO:0000259" key="1">
    <source>
        <dbReference type="Pfam" id="PF01636"/>
    </source>
</evidence>
<accession>A0A383AZ86</accession>
<dbReference type="EMBL" id="UINC01195792">
    <property type="protein sequence ID" value="SVE12525.1"/>
    <property type="molecule type" value="Genomic_DNA"/>
</dbReference>
<name>A0A383AZ86_9ZZZZ</name>
<sequence length="249" mass="28982">FSAPEVITDDTEEGFVLMEDLGDQKFNTLVAKSINEEPFYERAIDVLCALHEKPTPSWLPPYDEDILLAEANLLIDWYWPALNNNCAPESARQSYQDAWAEVFSQIDFRPHVTVLRDYHSDNLMWLTNRQGTSAVGLLDFQDALIGPPAYDVVSLLEDARRDVSRILVEKMVHRYINRSNTTSESFRKTYNALGAQRNCKIIGIFTRLWKRDGKDTYLDLIPRVWRLLEQNLMEPTLQPVRNWFDYHIP</sequence>
<dbReference type="InterPro" id="IPR011009">
    <property type="entry name" value="Kinase-like_dom_sf"/>
</dbReference>
<organism evidence="2">
    <name type="scientific">marine metagenome</name>
    <dbReference type="NCBI Taxonomy" id="408172"/>
    <lineage>
        <taxon>unclassified sequences</taxon>
        <taxon>metagenomes</taxon>
        <taxon>ecological metagenomes</taxon>
    </lineage>
</organism>
<protein>
    <recommendedName>
        <fullName evidence="1">Aminoglycoside phosphotransferase domain-containing protein</fullName>
    </recommendedName>
</protein>
<evidence type="ECO:0000313" key="2">
    <source>
        <dbReference type="EMBL" id="SVE12525.1"/>
    </source>
</evidence>
<feature type="non-terminal residue" evidence="2">
    <location>
        <position position="249"/>
    </location>
</feature>
<feature type="domain" description="Aminoglycoside phosphotransferase" evidence="1">
    <location>
        <begin position="3"/>
        <end position="176"/>
    </location>
</feature>
<dbReference type="Gene3D" id="3.90.1200.10">
    <property type="match status" value="1"/>
</dbReference>
<dbReference type="InterPro" id="IPR002575">
    <property type="entry name" value="Aminoglycoside_PTrfase"/>
</dbReference>
<dbReference type="SUPFAM" id="SSF56112">
    <property type="entry name" value="Protein kinase-like (PK-like)"/>
    <property type="match status" value="1"/>
</dbReference>
<dbReference type="AlphaFoldDB" id="A0A383AZ86"/>
<feature type="non-terminal residue" evidence="2">
    <location>
        <position position="1"/>
    </location>
</feature>
<dbReference type="Pfam" id="PF01636">
    <property type="entry name" value="APH"/>
    <property type="match status" value="1"/>
</dbReference>
<proteinExistence type="predicted"/>